<keyword evidence="2" id="KW-1185">Reference proteome</keyword>
<dbReference type="Proteomes" id="UP001062846">
    <property type="component" value="Chromosome 9"/>
</dbReference>
<reference evidence="1" key="1">
    <citation type="submission" date="2022-02" db="EMBL/GenBank/DDBJ databases">
        <title>Plant Genome Project.</title>
        <authorList>
            <person name="Zhang R.-G."/>
        </authorList>
    </citation>
    <scope>NUCLEOTIDE SEQUENCE</scope>
    <source>
        <strain evidence="1">AT1</strain>
    </source>
</reference>
<dbReference type="EMBL" id="CM046396">
    <property type="protein sequence ID" value="KAI8538700.1"/>
    <property type="molecule type" value="Genomic_DNA"/>
</dbReference>
<organism evidence="1 2">
    <name type="scientific">Rhododendron molle</name>
    <name type="common">Chinese azalea</name>
    <name type="synonym">Azalea mollis</name>
    <dbReference type="NCBI Taxonomy" id="49168"/>
    <lineage>
        <taxon>Eukaryota</taxon>
        <taxon>Viridiplantae</taxon>
        <taxon>Streptophyta</taxon>
        <taxon>Embryophyta</taxon>
        <taxon>Tracheophyta</taxon>
        <taxon>Spermatophyta</taxon>
        <taxon>Magnoliopsida</taxon>
        <taxon>eudicotyledons</taxon>
        <taxon>Gunneridae</taxon>
        <taxon>Pentapetalae</taxon>
        <taxon>asterids</taxon>
        <taxon>Ericales</taxon>
        <taxon>Ericaceae</taxon>
        <taxon>Ericoideae</taxon>
        <taxon>Rhodoreae</taxon>
        <taxon>Rhododendron</taxon>
    </lineage>
</organism>
<accession>A0ACC0MCL4</accession>
<sequence>MVQEQDKTSVQAEAARNEMKSRVMGEAGLKVVTRQALKNPRKNNNKKTDDAKIVSEAIETRSSSAMETDNVPEAAKPKGRAGPKKAPVRKQEKSSLILRDEDDDDEVLELKDRFAAYNLESSPDHSEGMETEVHEAHARKKAPSTKEEFVNCDTNFRR</sequence>
<evidence type="ECO:0000313" key="2">
    <source>
        <dbReference type="Proteomes" id="UP001062846"/>
    </source>
</evidence>
<comment type="caution">
    <text evidence="1">The sequence shown here is derived from an EMBL/GenBank/DDBJ whole genome shotgun (WGS) entry which is preliminary data.</text>
</comment>
<name>A0ACC0MCL4_RHOML</name>
<evidence type="ECO:0000313" key="1">
    <source>
        <dbReference type="EMBL" id="KAI8538700.1"/>
    </source>
</evidence>
<protein>
    <submittedName>
        <fullName evidence="1">Uncharacterized protein</fullName>
    </submittedName>
</protein>
<proteinExistence type="predicted"/>
<gene>
    <name evidence="1" type="ORF">RHMOL_Rhmol09G0124700</name>
</gene>